<reference evidence="3" key="1">
    <citation type="journal article" date="2019" name="IScience">
        <title>Narwhal Genome Reveals Long-Term Low Genetic Diversity despite Current Large Abundance Size.</title>
        <authorList>
            <person name="Westbury M.V."/>
            <person name="Petersen B."/>
            <person name="Garde E."/>
            <person name="Heide-Jorgensen M.P."/>
            <person name="Lorenzen E.D."/>
        </authorList>
    </citation>
    <scope>NUCLEOTIDE SEQUENCE [LARGE SCALE GENOMIC DNA]</scope>
</reference>
<name>A0A4U1FGK1_MONMO</name>
<evidence type="ECO:0000313" key="2">
    <source>
        <dbReference type="EMBL" id="TKC48945.1"/>
    </source>
</evidence>
<comment type="caution">
    <text evidence="2">The sequence shown here is derived from an EMBL/GenBank/DDBJ whole genome shotgun (WGS) entry which is preliminary data.</text>
</comment>
<protein>
    <submittedName>
        <fullName evidence="2">Uncharacterized protein</fullName>
    </submittedName>
</protein>
<proteinExistence type="predicted"/>
<feature type="compositionally biased region" description="Polar residues" evidence="1">
    <location>
        <begin position="55"/>
        <end position="66"/>
    </location>
</feature>
<sequence length="152" mass="16945">MVEYKLDSEGTPCEYKTPFRRNTTWHRVPTPALQPLPRASPVPGTPDRLQCQPLLPQTQAAIPRSTSFDRKLPDGTRCQSPLLLEHQGSGPLECEGPREREDAMEGSRHPETKWHGPPPKVLSSYKERGLQNDGGCKDSPNKLSHVSPFLAN</sequence>
<feature type="compositionally biased region" description="Basic and acidic residues" evidence="1">
    <location>
        <begin position="95"/>
        <end position="114"/>
    </location>
</feature>
<organism evidence="2 3">
    <name type="scientific">Monodon monoceros</name>
    <name type="common">Narwhal</name>
    <name type="synonym">Ceratodon monodon</name>
    <dbReference type="NCBI Taxonomy" id="40151"/>
    <lineage>
        <taxon>Eukaryota</taxon>
        <taxon>Metazoa</taxon>
        <taxon>Chordata</taxon>
        <taxon>Craniata</taxon>
        <taxon>Vertebrata</taxon>
        <taxon>Euteleostomi</taxon>
        <taxon>Mammalia</taxon>
        <taxon>Eutheria</taxon>
        <taxon>Laurasiatheria</taxon>
        <taxon>Artiodactyla</taxon>
        <taxon>Whippomorpha</taxon>
        <taxon>Cetacea</taxon>
        <taxon>Odontoceti</taxon>
        <taxon>Monodontidae</taxon>
        <taxon>Monodon</taxon>
    </lineage>
</organism>
<feature type="region of interest" description="Disordered" evidence="1">
    <location>
        <begin position="26"/>
        <end position="152"/>
    </location>
</feature>
<dbReference type="AlphaFoldDB" id="A0A4U1FGK1"/>
<evidence type="ECO:0000313" key="3">
    <source>
        <dbReference type="Proteomes" id="UP000308365"/>
    </source>
</evidence>
<dbReference type="Proteomes" id="UP000308365">
    <property type="component" value="Unassembled WGS sequence"/>
</dbReference>
<dbReference type="EMBL" id="RWIC01000139">
    <property type="protein sequence ID" value="TKC48945.1"/>
    <property type="molecule type" value="Genomic_DNA"/>
</dbReference>
<gene>
    <name evidence="2" type="ORF">EI555_013626</name>
</gene>
<evidence type="ECO:0000256" key="1">
    <source>
        <dbReference type="SAM" id="MobiDB-lite"/>
    </source>
</evidence>
<feature type="compositionally biased region" description="Basic and acidic residues" evidence="1">
    <location>
        <begin position="125"/>
        <end position="140"/>
    </location>
</feature>
<feature type="compositionally biased region" description="Pro residues" evidence="1">
    <location>
        <begin position="32"/>
        <end position="44"/>
    </location>
</feature>
<accession>A0A4U1FGK1</accession>